<proteinExistence type="predicted"/>
<evidence type="ECO:0000313" key="2">
    <source>
        <dbReference type="EMBL" id="EFC49903.1"/>
    </source>
</evidence>
<dbReference type="EMBL" id="GG738846">
    <property type="protein sequence ID" value="EFC49903.1"/>
    <property type="molecule type" value="Genomic_DNA"/>
</dbReference>
<gene>
    <name evidence="2" type="ORF">NAEGRDRAFT_61851</name>
</gene>
<reference evidence="2 3" key="1">
    <citation type="journal article" date="2010" name="Cell">
        <title>The genome of Naegleria gruberi illuminates early eukaryotic versatility.</title>
        <authorList>
            <person name="Fritz-Laylin L.K."/>
            <person name="Prochnik S.E."/>
            <person name="Ginger M.L."/>
            <person name="Dacks J.B."/>
            <person name="Carpenter M.L."/>
            <person name="Field M.C."/>
            <person name="Kuo A."/>
            <person name="Paredez A."/>
            <person name="Chapman J."/>
            <person name="Pham J."/>
            <person name="Shu S."/>
            <person name="Neupane R."/>
            <person name="Cipriano M."/>
            <person name="Mancuso J."/>
            <person name="Tu H."/>
            <person name="Salamov A."/>
            <person name="Lindquist E."/>
            <person name="Shapiro H."/>
            <person name="Lucas S."/>
            <person name="Grigoriev I.V."/>
            <person name="Cande W.Z."/>
            <person name="Fulton C."/>
            <person name="Rokhsar D.S."/>
            <person name="Dawson S.C."/>
        </authorList>
    </citation>
    <scope>NUCLEOTIDE SEQUENCE [LARGE SCALE GENOMIC DNA]</scope>
    <source>
        <strain evidence="2 3">NEG-M</strain>
    </source>
</reference>
<protein>
    <submittedName>
        <fullName evidence="2">Predicted protein</fullName>
    </submittedName>
</protein>
<sequence length="1044" mass="120260">MLSHLSPHDDDLISESSDHHDGSSNNNNNRMEKVEMAIISDLIEHFNQRIFNSTITEKEQSEEQSLLKNELMKIVQSESFPALTMKFLSLIKILNRPSLKRIAIEFIPKICGSSEEENSKIIEVLDGIFKSENALTRIVISTLYKLENLKDSQQEKVLFIAQNALESVEEEDLDDIVKIMLKNVTKKNSSEIVKYIREKLANDDVAIVRISSELLADTFSTTPSLANYFLKSLKAEQEEFSKFDVLILMVLLSTRHRDRNSTFTIFKNAFQNKPQRMINISTILDTLSAVGSLLDDYEKGVPWVYSIFIHSFKSFKPLRSKFLTSLLALFQYNDSKSNIAAEILIGLCDFEQNEEEDEEFSASLCKQIALNHLSIIKDSLAHAVSYSIRCQHSLCYSLAKCSIHDPKTFEYLMIFIRKQIFSGQDKKSQLGLIISMHLIHETHYMISSDIDRFVFSLFNTKNFDENSIHILDLFIYNFDILLNMGFASRMKAIIVQLLKNLAIIDTFPEISQQSNFEFRKFCSINTLTLTSLRALSMLVKCYILCHENDQYPLSMALMQIGAKGISKEELMCIYSIGYVLYDHVIEKNVLIENLDKEDQDSMVDYTEYLLQLRIDIVTSESINDTLHALDLDAFFKLFPLSVEIISLFIRKYKHEYDEVSMKKEREAFKCLWSDFDFMLKHLLLFKSDEEESESHKSNAKGKGVFAPDFKILSPKRVLLFGSLLEGRKSPSSIFQFISLTKKVIGALVKKSFKYTTLLAEKKSEMKVNQDTQSLEGKDKVDHLVICLSYIYCSLSNVFFVTRNIDEDAFEELISSFKKNDTSIPINVIYLVRLILKQIEDASYFIHAFQLNLLLVSICQGKELQKIIGYVGLELLTRVFSSTSQSSTIEKIAMEAYVFKELPFHHLLHHREIARKRKNPNISKYLNQATLLFALTYLPAEEGRDLCDFFVLALDDFLHAMKEEQDVHVQHHPLSILDENSFHYFLQIFTKIFEMAIINAPCVPVDNGGNRNFIRIEDPLDNMRKWRSIGSVMFISGTYYSIKIG</sequence>
<dbReference type="KEGG" id="ngr:NAEGRDRAFT_61851"/>
<dbReference type="OMA" id="DICESHY"/>
<accession>D2UZ90</accession>
<keyword evidence="3" id="KW-1185">Reference proteome</keyword>
<dbReference type="AlphaFoldDB" id="D2UZ90"/>
<dbReference type="OrthoDB" id="10324069at2759"/>
<feature type="compositionally biased region" description="Basic and acidic residues" evidence="1">
    <location>
        <begin position="1"/>
        <end position="22"/>
    </location>
</feature>
<dbReference type="RefSeq" id="XP_002682647.1">
    <property type="nucleotide sequence ID" value="XM_002682601.1"/>
</dbReference>
<organism evidence="3">
    <name type="scientific">Naegleria gruberi</name>
    <name type="common">Amoeba</name>
    <dbReference type="NCBI Taxonomy" id="5762"/>
    <lineage>
        <taxon>Eukaryota</taxon>
        <taxon>Discoba</taxon>
        <taxon>Heterolobosea</taxon>
        <taxon>Tetramitia</taxon>
        <taxon>Eutetramitia</taxon>
        <taxon>Vahlkampfiidae</taxon>
        <taxon>Naegleria</taxon>
    </lineage>
</organism>
<dbReference type="GeneID" id="8855299"/>
<dbReference type="VEuPathDB" id="AmoebaDB:NAEGRDRAFT_61851"/>
<dbReference type="InParanoid" id="D2UZ90"/>
<feature type="region of interest" description="Disordered" evidence="1">
    <location>
        <begin position="1"/>
        <end position="30"/>
    </location>
</feature>
<evidence type="ECO:0000256" key="1">
    <source>
        <dbReference type="SAM" id="MobiDB-lite"/>
    </source>
</evidence>
<dbReference type="Proteomes" id="UP000006671">
    <property type="component" value="Unassembled WGS sequence"/>
</dbReference>
<name>D2UZ90_NAEGR</name>
<evidence type="ECO:0000313" key="3">
    <source>
        <dbReference type="Proteomes" id="UP000006671"/>
    </source>
</evidence>